<feature type="active site" description="Proton donor/acceptor" evidence="1">
    <location>
        <position position="338"/>
    </location>
</feature>
<sequence>MNNNFPLYIPSKKRLTAFLFFMLIRTCFGQVPNSYFLPQNISYDPKIPTPQQYLGYQVGDWHIQHEQLMGYMKKVAELSDRVELSEYGRSYENRQLLLLTISSPKNLANADKIKADHHKLVEPDKSSSLDTKNMPIVVWMGYSVHGNEASGTNASVLALYYLAAAQGAEIDSILNESVILLDPRINPDGGERFSSWVNANKSVNMVSDPNSRELNEMWPGGRYNHYWFDLNRDWLYTQHPESKGRIQKFHEWKPNILTDHHEMGPNSSFFFQPGIPARTHPLTPKKNIDLTEVIGKFHAAALDKIGSLYFTKEGYDDFYYGKGSTFPDVQGSIGILFEQASSRGHLQETQNGNMSFAFTVRNQFVTTLSTLRAAKAMRQDLLDYQRSFYQEKSTSATKAYVFGGGTDKVKVWEMINILRQHEIDVFNVSKDETLDGKTFKKGEAFVVPLSQPQYRLVQGIFEKRTTFEDSLFYDISAWSMPHCFNVPYSEAKIALALGDKLTKNEFPKGKIIGNTTYGYVFEWDSYFAPRAAYELQKKGYKLKVATEPFTGVFEGGTKAFSYGTVEITVGSNQQADFVALKTLLQTLAERDGIDFYALQTGLTPSGIDLGSSYFAPMRQPKVLMLTGTGVNPNDAGEIWHLLDTRVNIPLSMSDITQVNRMSLEKYNTLILSSGEYSTLNEEKIKTWVRGGGTLIALTDAVEWASAKGLSPVKIKNIPADTATAKPYALAERYKGAQQTSGAIFQVKLDPTHPIGYGYKDQTLSVFRDNNIYLEKIKDPYNAPLIYTNDPLVSGYITERNKKLMKNTPSVVATAFGAGKVIVMTDNPNFRAFWYGTNKLFLNAIFFGSTILSGVRGGDED</sequence>
<dbReference type="Proteomes" id="UP001304671">
    <property type="component" value="Unassembled WGS sequence"/>
</dbReference>
<organism evidence="3 4">
    <name type="scientific">Arcicella aquatica</name>
    <dbReference type="NCBI Taxonomy" id="217141"/>
    <lineage>
        <taxon>Bacteria</taxon>
        <taxon>Pseudomonadati</taxon>
        <taxon>Bacteroidota</taxon>
        <taxon>Cytophagia</taxon>
        <taxon>Cytophagales</taxon>
        <taxon>Flectobacillaceae</taxon>
        <taxon>Arcicella</taxon>
    </lineage>
</organism>
<protein>
    <submittedName>
        <fullName evidence="3">M14 metallopeptidase family protein</fullName>
    </submittedName>
</protein>
<gene>
    <name evidence="3" type="ORF">VB264_24775</name>
</gene>
<accession>A0ABU5QXI8</accession>
<dbReference type="InterPro" id="IPR000834">
    <property type="entry name" value="Peptidase_M14"/>
</dbReference>
<dbReference type="InterPro" id="IPR029062">
    <property type="entry name" value="Class_I_gatase-like"/>
</dbReference>
<comment type="caution">
    <text evidence="3">The sequence shown here is derived from an EMBL/GenBank/DDBJ whole genome shotgun (WGS) entry which is preliminary data.</text>
</comment>
<evidence type="ECO:0000313" key="3">
    <source>
        <dbReference type="EMBL" id="MEA5261036.1"/>
    </source>
</evidence>
<dbReference type="EMBL" id="JAYFUL010000088">
    <property type="protein sequence ID" value="MEA5261036.1"/>
    <property type="molecule type" value="Genomic_DNA"/>
</dbReference>
<dbReference type="PROSITE" id="PS52035">
    <property type="entry name" value="PEPTIDASE_M14"/>
    <property type="match status" value="1"/>
</dbReference>
<dbReference type="Gene3D" id="3.40.630.10">
    <property type="entry name" value="Zn peptidases"/>
    <property type="match status" value="1"/>
</dbReference>
<dbReference type="SMART" id="SM00631">
    <property type="entry name" value="Zn_pept"/>
    <property type="match status" value="1"/>
</dbReference>
<reference evidence="3 4" key="1">
    <citation type="submission" date="2023-12" db="EMBL/GenBank/DDBJ databases">
        <title>Novel species of the genus Arcicella isolated from rivers.</title>
        <authorList>
            <person name="Lu H."/>
        </authorList>
    </citation>
    <scope>NUCLEOTIDE SEQUENCE [LARGE SCALE GENOMIC DNA]</scope>
    <source>
        <strain evidence="3 4">LMG 21963</strain>
    </source>
</reference>
<dbReference type="RefSeq" id="WP_323254073.1">
    <property type="nucleotide sequence ID" value="NZ_JAYFUL010000088.1"/>
</dbReference>
<evidence type="ECO:0000313" key="4">
    <source>
        <dbReference type="Proteomes" id="UP001304671"/>
    </source>
</evidence>
<comment type="similarity">
    <text evidence="1">Belongs to the peptidase M14 family.</text>
</comment>
<feature type="domain" description="Peptidase M14" evidence="2">
    <location>
        <begin position="60"/>
        <end position="364"/>
    </location>
</feature>
<proteinExistence type="inferred from homology"/>
<dbReference type="SUPFAM" id="SSF53187">
    <property type="entry name" value="Zn-dependent exopeptidases"/>
    <property type="match status" value="1"/>
</dbReference>
<evidence type="ECO:0000256" key="1">
    <source>
        <dbReference type="PROSITE-ProRule" id="PRU01379"/>
    </source>
</evidence>
<name>A0ABU5QXI8_9BACT</name>
<evidence type="ECO:0000259" key="2">
    <source>
        <dbReference type="PROSITE" id="PS52035"/>
    </source>
</evidence>
<dbReference type="SUPFAM" id="SSF52317">
    <property type="entry name" value="Class I glutamine amidotransferase-like"/>
    <property type="match status" value="1"/>
</dbReference>
<dbReference type="Pfam" id="PF00246">
    <property type="entry name" value="Peptidase_M14"/>
    <property type="match status" value="1"/>
</dbReference>
<dbReference type="CDD" id="cd06238">
    <property type="entry name" value="M14-like"/>
    <property type="match status" value="1"/>
</dbReference>
<keyword evidence="4" id="KW-1185">Reference proteome</keyword>